<protein>
    <submittedName>
        <fullName evidence="5">Uncharacterized domain 1-containing protein</fullName>
    </submittedName>
</protein>
<evidence type="ECO:0000313" key="5">
    <source>
        <dbReference type="EMBL" id="SMO61097.1"/>
    </source>
</evidence>
<dbReference type="SUPFAM" id="SSF55811">
    <property type="entry name" value="Nudix"/>
    <property type="match status" value="1"/>
</dbReference>
<organism evidence="5 6">
    <name type="scientific">Melghirimyces algeriensis</name>
    <dbReference type="NCBI Taxonomy" id="910412"/>
    <lineage>
        <taxon>Bacteria</taxon>
        <taxon>Bacillati</taxon>
        <taxon>Bacillota</taxon>
        <taxon>Bacilli</taxon>
        <taxon>Bacillales</taxon>
        <taxon>Thermoactinomycetaceae</taxon>
        <taxon>Melghirimyces</taxon>
    </lineage>
</organism>
<dbReference type="Proteomes" id="UP000315636">
    <property type="component" value="Unassembled WGS sequence"/>
</dbReference>
<dbReference type="SUPFAM" id="SSF54637">
    <property type="entry name" value="Thioesterase/thiol ester dehydrase-isomerase"/>
    <property type="match status" value="1"/>
</dbReference>
<dbReference type="InterPro" id="IPR000086">
    <property type="entry name" value="NUDIX_hydrolase_dom"/>
</dbReference>
<dbReference type="CDD" id="cd04699">
    <property type="entry name" value="NUDIX_MutT_Nudt1"/>
    <property type="match status" value="1"/>
</dbReference>
<dbReference type="Gene3D" id="3.90.79.10">
    <property type="entry name" value="Nucleoside Triphosphate Pyrophosphohydrolase"/>
    <property type="match status" value="1"/>
</dbReference>
<dbReference type="Gene3D" id="3.10.129.10">
    <property type="entry name" value="Hotdog Thioesterase"/>
    <property type="match status" value="1"/>
</dbReference>
<dbReference type="Pfam" id="PF00293">
    <property type="entry name" value="NUDIX"/>
    <property type="match status" value="1"/>
</dbReference>
<dbReference type="InterPro" id="IPR003736">
    <property type="entry name" value="PAAI_dom"/>
</dbReference>
<dbReference type="InterPro" id="IPR015797">
    <property type="entry name" value="NUDIX_hydrolase-like_dom_sf"/>
</dbReference>
<dbReference type="InterPro" id="IPR020084">
    <property type="entry name" value="NUDIX_hydrolase_CS"/>
</dbReference>
<keyword evidence="6" id="KW-1185">Reference proteome</keyword>
<evidence type="ECO:0000256" key="2">
    <source>
        <dbReference type="ARBA" id="ARBA00022801"/>
    </source>
</evidence>
<gene>
    <name evidence="5" type="ORF">SAMN06264849_10494</name>
</gene>
<dbReference type="Pfam" id="PF03061">
    <property type="entry name" value="4HBT"/>
    <property type="match status" value="1"/>
</dbReference>
<dbReference type="InterPro" id="IPR029069">
    <property type="entry name" value="HotDog_dom_sf"/>
</dbReference>
<comment type="cofactor">
    <cofactor evidence="1">
        <name>Mg(2+)</name>
        <dbReference type="ChEBI" id="CHEBI:18420"/>
    </cofactor>
</comment>
<sequence>MTLEKLLNELNDLTSDELATIHKQMQALKRTRVSPLAYIEEMMNFQSLGVEEGTEVYRHQMYVTDELKNRYQMLHGGIMATFIDTAMGSTVFQAMGESRRSVTLDLNVSFLKPANKGWLTSYTEVIKKGKTIIVLETKVKDEQGKTIARAAGTFFRQSESSPDRGVEKPYKIAAKAIIFDEERVLVLRKSKAERSAKDTHGWDFPGGGLEPSEPLMEALYREVKEETGLQIKVVGPAYIYDDLQDEKHLIIIKFACRDPVGTVELSAEHDSFQWTELEALHTAPYPEWMKEEIRRAYRIYME</sequence>
<keyword evidence="2 3" id="KW-0378">Hydrolase</keyword>
<evidence type="ECO:0000256" key="1">
    <source>
        <dbReference type="ARBA" id="ARBA00001946"/>
    </source>
</evidence>
<dbReference type="PRINTS" id="PR00502">
    <property type="entry name" value="NUDIXFAMILY"/>
</dbReference>
<accession>A0A521CNR9</accession>
<dbReference type="EMBL" id="FXTI01000004">
    <property type="protein sequence ID" value="SMO61097.1"/>
    <property type="molecule type" value="Genomic_DNA"/>
</dbReference>
<dbReference type="InterPro" id="IPR020476">
    <property type="entry name" value="Nudix_hydrolase"/>
</dbReference>
<reference evidence="5 6" key="1">
    <citation type="submission" date="2017-05" db="EMBL/GenBank/DDBJ databases">
        <authorList>
            <person name="Varghese N."/>
            <person name="Submissions S."/>
        </authorList>
    </citation>
    <scope>NUCLEOTIDE SEQUENCE [LARGE SCALE GENOMIC DNA]</scope>
    <source>
        <strain evidence="5 6">DSM 45474</strain>
    </source>
</reference>
<evidence type="ECO:0000256" key="3">
    <source>
        <dbReference type="RuleBase" id="RU003476"/>
    </source>
</evidence>
<dbReference type="NCBIfam" id="TIGR00369">
    <property type="entry name" value="unchar_dom_1"/>
    <property type="match status" value="1"/>
</dbReference>
<dbReference type="PANTHER" id="PTHR43046">
    <property type="entry name" value="GDP-MANNOSE MANNOSYL HYDROLASE"/>
    <property type="match status" value="1"/>
</dbReference>
<dbReference type="CDD" id="cd03443">
    <property type="entry name" value="PaaI_thioesterase"/>
    <property type="match status" value="1"/>
</dbReference>
<dbReference type="GO" id="GO:0016289">
    <property type="term" value="F:acyl-CoA hydrolase activity"/>
    <property type="evidence" value="ECO:0007669"/>
    <property type="project" value="UniProtKB-ARBA"/>
</dbReference>
<name>A0A521CNR9_9BACL</name>
<feature type="domain" description="Nudix hydrolase" evidence="4">
    <location>
        <begin position="169"/>
        <end position="297"/>
    </location>
</feature>
<dbReference type="PROSITE" id="PS51462">
    <property type="entry name" value="NUDIX"/>
    <property type="match status" value="1"/>
</dbReference>
<dbReference type="PROSITE" id="PS00893">
    <property type="entry name" value="NUDIX_BOX"/>
    <property type="match status" value="1"/>
</dbReference>
<dbReference type="PANTHER" id="PTHR43046:SF2">
    <property type="entry name" value="8-OXO-DGTP DIPHOSPHATASE-RELATED"/>
    <property type="match status" value="1"/>
</dbReference>
<evidence type="ECO:0000259" key="4">
    <source>
        <dbReference type="PROSITE" id="PS51462"/>
    </source>
</evidence>
<dbReference type="RefSeq" id="WP_185956125.1">
    <property type="nucleotide sequence ID" value="NZ_FXTI01000004.1"/>
</dbReference>
<dbReference type="InterPro" id="IPR006683">
    <property type="entry name" value="Thioestr_dom"/>
</dbReference>
<evidence type="ECO:0000313" key="6">
    <source>
        <dbReference type="Proteomes" id="UP000315636"/>
    </source>
</evidence>
<comment type="similarity">
    <text evidence="3">Belongs to the Nudix hydrolase family.</text>
</comment>
<dbReference type="AlphaFoldDB" id="A0A521CNR9"/>
<proteinExistence type="inferred from homology"/>